<evidence type="ECO:0000313" key="6">
    <source>
        <dbReference type="EMBL" id="MBC8598087.1"/>
    </source>
</evidence>
<dbReference type="SMART" id="SM00382">
    <property type="entry name" value="AAA"/>
    <property type="match status" value="1"/>
</dbReference>
<sequence length="209" mass="22724">MLLPSDPAFRVTVRNLTKSYGDSLVLDHVSLDLESGCPCCLMAPSGAGKTTLFRILMGLETADSGTIEGLEGRSFSAVFQEDRLLEGYTALQNIRFVTGRWYPAHELTAIIKHLLPEDSLKKPVSEFSGGMKRRTAILRAILAPADIVLMDEPFTGLDPDTKQQAARMINKYTAGKLLLFSTHSQEDAALLGAEILRLDENGGLCSPGI</sequence>
<dbReference type="InterPro" id="IPR003593">
    <property type="entry name" value="AAA+_ATPase"/>
</dbReference>
<dbReference type="GO" id="GO:0005524">
    <property type="term" value="F:ATP binding"/>
    <property type="evidence" value="ECO:0007669"/>
    <property type="project" value="UniProtKB-KW"/>
</dbReference>
<feature type="domain" description="ABC transporter" evidence="5">
    <location>
        <begin position="11"/>
        <end position="209"/>
    </location>
</feature>
<name>A0ABR7NPN5_9FIRM</name>
<evidence type="ECO:0000256" key="4">
    <source>
        <dbReference type="ARBA" id="ARBA00022840"/>
    </source>
</evidence>
<keyword evidence="4 6" id="KW-0067">ATP-binding</keyword>
<evidence type="ECO:0000313" key="7">
    <source>
        <dbReference type="Proteomes" id="UP000647491"/>
    </source>
</evidence>
<gene>
    <name evidence="6" type="ORF">H8708_02385</name>
</gene>
<dbReference type="Proteomes" id="UP000647491">
    <property type="component" value="Unassembled WGS sequence"/>
</dbReference>
<dbReference type="EMBL" id="JACRTJ010000005">
    <property type="protein sequence ID" value="MBC8598087.1"/>
    <property type="molecule type" value="Genomic_DNA"/>
</dbReference>
<evidence type="ECO:0000256" key="2">
    <source>
        <dbReference type="ARBA" id="ARBA00022448"/>
    </source>
</evidence>
<keyword evidence="2" id="KW-0813">Transport</keyword>
<evidence type="ECO:0000256" key="3">
    <source>
        <dbReference type="ARBA" id="ARBA00022741"/>
    </source>
</evidence>
<keyword evidence="3" id="KW-0547">Nucleotide-binding</keyword>
<dbReference type="InterPro" id="IPR027417">
    <property type="entry name" value="P-loop_NTPase"/>
</dbReference>
<comment type="caution">
    <text evidence="6">The sequence shown here is derived from an EMBL/GenBank/DDBJ whole genome shotgun (WGS) entry which is preliminary data.</text>
</comment>
<organism evidence="6 7">
    <name type="scientific">Enterocloster hominis</name>
    <name type="common">ex Liu et al. 2021</name>
    <dbReference type="NCBI Taxonomy" id="2763663"/>
    <lineage>
        <taxon>Bacteria</taxon>
        <taxon>Bacillati</taxon>
        <taxon>Bacillota</taxon>
        <taxon>Clostridia</taxon>
        <taxon>Lachnospirales</taxon>
        <taxon>Lachnospiraceae</taxon>
        <taxon>Enterocloster</taxon>
    </lineage>
</organism>
<accession>A0ABR7NPN5</accession>
<comment type="similarity">
    <text evidence="1">Belongs to the ABC transporter superfamily.</text>
</comment>
<dbReference type="SUPFAM" id="SSF52540">
    <property type="entry name" value="P-loop containing nucleoside triphosphate hydrolases"/>
    <property type="match status" value="1"/>
</dbReference>
<dbReference type="PANTHER" id="PTHR42711:SF5">
    <property type="entry name" value="ABC TRANSPORTER ATP-BINDING PROTEIN NATA"/>
    <property type="match status" value="1"/>
</dbReference>
<proteinExistence type="inferred from homology"/>
<evidence type="ECO:0000256" key="1">
    <source>
        <dbReference type="ARBA" id="ARBA00005417"/>
    </source>
</evidence>
<keyword evidence="7" id="KW-1185">Reference proteome</keyword>
<evidence type="ECO:0000259" key="5">
    <source>
        <dbReference type="PROSITE" id="PS50893"/>
    </source>
</evidence>
<dbReference type="InterPro" id="IPR003439">
    <property type="entry name" value="ABC_transporter-like_ATP-bd"/>
</dbReference>
<dbReference type="Gene3D" id="3.40.50.300">
    <property type="entry name" value="P-loop containing nucleotide triphosphate hydrolases"/>
    <property type="match status" value="1"/>
</dbReference>
<dbReference type="InterPro" id="IPR050763">
    <property type="entry name" value="ABC_transporter_ATP-binding"/>
</dbReference>
<dbReference type="RefSeq" id="WP_262426837.1">
    <property type="nucleotide sequence ID" value="NZ_JACRTJ010000005.1"/>
</dbReference>
<dbReference type="Pfam" id="PF00005">
    <property type="entry name" value="ABC_tran"/>
    <property type="match status" value="1"/>
</dbReference>
<reference evidence="6 7" key="1">
    <citation type="submission" date="2020-08" db="EMBL/GenBank/DDBJ databases">
        <title>Genome public.</title>
        <authorList>
            <person name="Liu C."/>
            <person name="Sun Q."/>
        </authorList>
    </citation>
    <scope>NUCLEOTIDE SEQUENCE [LARGE SCALE GENOMIC DNA]</scope>
    <source>
        <strain evidence="6 7">BX10</strain>
    </source>
</reference>
<dbReference type="PANTHER" id="PTHR42711">
    <property type="entry name" value="ABC TRANSPORTER ATP-BINDING PROTEIN"/>
    <property type="match status" value="1"/>
</dbReference>
<dbReference type="PROSITE" id="PS50893">
    <property type="entry name" value="ABC_TRANSPORTER_2"/>
    <property type="match status" value="1"/>
</dbReference>
<protein>
    <submittedName>
        <fullName evidence="6">ABC transporter ATP-binding protein</fullName>
    </submittedName>
</protein>